<dbReference type="NCBIfam" id="TIGR03519">
    <property type="entry name" value="T9SS_PorP_fam"/>
    <property type="match status" value="1"/>
</dbReference>
<sequence>MKTLTKLFYSMLLLAAATLHSFAQDHLYSQFFNAPVYLNPALNGQFEGDLRMNLIYRNQWSAAPGNLSYLTASIDLKIPQFGGGVGLMFTRSSEGAAYLTKNNVSGVYSYSVGSDNFILSFGLQAGVTNRSVDWNKLVFSDQIDPRLGYVPGSTTSAELPQFNNRYYFDSGAGVNLVVGEFMAGAALQHINRPDQSFTGAPDRLPMRGTGHISYRLGLNNAYEDRDEADKSYLIPSVVFYRQSTAQSFSAGMQYKHRGVNAGLWYRGSGGAEGPNTVVLSLIFDLFINRDAGEKLRLGVDHDMSFSGLNSGNTSGTSEASLGYQTTLPSRNGNYDKFDQSRQCYHFY</sequence>
<accession>H1YFL7</accession>
<evidence type="ECO:0000256" key="1">
    <source>
        <dbReference type="SAM" id="SignalP"/>
    </source>
</evidence>
<keyword evidence="3" id="KW-1185">Reference proteome</keyword>
<dbReference type="InterPro" id="IPR019861">
    <property type="entry name" value="PorP/SprF_Bacteroidetes"/>
</dbReference>
<protein>
    <submittedName>
        <fullName evidence="2">Membrane protein</fullName>
    </submittedName>
</protein>
<name>H1YFL7_9SPHI</name>
<dbReference type="HOGENOM" id="CLU_068235_1_0_10"/>
<dbReference type="Proteomes" id="UP000002774">
    <property type="component" value="Chromosome"/>
</dbReference>
<keyword evidence="1" id="KW-0732">Signal</keyword>
<dbReference type="AlphaFoldDB" id="H1YFL7"/>
<reference evidence="2" key="1">
    <citation type="submission" date="2011-09" db="EMBL/GenBank/DDBJ databases">
        <title>The permanent draft genome of Mucilaginibacter paludis DSM 18603.</title>
        <authorList>
            <consortium name="US DOE Joint Genome Institute (JGI-PGF)"/>
            <person name="Lucas S."/>
            <person name="Han J."/>
            <person name="Lapidus A."/>
            <person name="Bruce D."/>
            <person name="Goodwin L."/>
            <person name="Pitluck S."/>
            <person name="Peters L."/>
            <person name="Kyrpides N."/>
            <person name="Mavromatis K."/>
            <person name="Ivanova N."/>
            <person name="Mikhailova N."/>
            <person name="Held B."/>
            <person name="Detter J.C."/>
            <person name="Tapia R."/>
            <person name="Han C."/>
            <person name="Land M."/>
            <person name="Hauser L."/>
            <person name="Markowitz V."/>
            <person name="Cheng J.-F."/>
            <person name="Hugenholtz P."/>
            <person name="Woyke T."/>
            <person name="Wu D."/>
            <person name="Tindall B."/>
            <person name="Brambilla E."/>
            <person name="Klenk H.-P."/>
            <person name="Eisen J.A."/>
        </authorList>
    </citation>
    <scope>NUCLEOTIDE SEQUENCE [LARGE SCALE GENOMIC DNA]</scope>
    <source>
        <strain evidence="2">DSM 18603</strain>
    </source>
</reference>
<proteinExistence type="predicted"/>
<dbReference type="eggNOG" id="COG4772">
    <property type="taxonomic scope" value="Bacteria"/>
</dbReference>
<dbReference type="OrthoDB" id="1186563at2"/>
<gene>
    <name evidence="2" type="ORF">Mucpa_0220</name>
</gene>
<organism evidence="2 3">
    <name type="scientific">Mucilaginibacter paludis DSM 18603</name>
    <dbReference type="NCBI Taxonomy" id="714943"/>
    <lineage>
        <taxon>Bacteria</taxon>
        <taxon>Pseudomonadati</taxon>
        <taxon>Bacteroidota</taxon>
        <taxon>Sphingobacteriia</taxon>
        <taxon>Sphingobacteriales</taxon>
        <taxon>Sphingobacteriaceae</taxon>
        <taxon>Mucilaginibacter</taxon>
    </lineage>
</organism>
<evidence type="ECO:0000313" key="3">
    <source>
        <dbReference type="Proteomes" id="UP000002774"/>
    </source>
</evidence>
<dbReference type="EMBL" id="CM001403">
    <property type="protein sequence ID" value="EHQ24419.1"/>
    <property type="molecule type" value="Genomic_DNA"/>
</dbReference>
<dbReference type="RefSeq" id="WP_008503967.1">
    <property type="nucleotide sequence ID" value="NZ_CM001403.1"/>
</dbReference>
<feature type="signal peptide" evidence="1">
    <location>
        <begin position="1"/>
        <end position="23"/>
    </location>
</feature>
<dbReference type="STRING" id="714943.Mucpa_0220"/>
<feature type="chain" id="PRO_5003557838" evidence="1">
    <location>
        <begin position="24"/>
        <end position="347"/>
    </location>
</feature>
<dbReference type="Pfam" id="PF11751">
    <property type="entry name" value="PorP_SprF"/>
    <property type="match status" value="1"/>
</dbReference>
<evidence type="ECO:0000313" key="2">
    <source>
        <dbReference type="EMBL" id="EHQ24419.1"/>
    </source>
</evidence>